<gene>
    <name evidence="1" type="ORF">SAMN04489712_109206</name>
</gene>
<dbReference type="EMBL" id="FNVO01000009">
    <property type="protein sequence ID" value="SEG70797.1"/>
    <property type="molecule type" value="Genomic_DNA"/>
</dbReference>
<protein>
    <submittedName>
        <fullName evidence="1">Uncharacterized protein</fullName>
    </submittedName>
</protein>
<dbReference type="Proteomes" id="UP000236723">
    <property type="component" value="Unassembled WGS sequence"/>
</dbReference>
<evidence type="ECO:0000313" key="1">
    <source>
        <dbReference type="EMBL" id="SEG70797.1"/>
    </source>
</evidence>
<proteinExistence type="predicted"/>
<keyword evidence="2" id="KW-1185">Reference proteome</keyword>
<evidence type="ECO:0000313" key="2">
    <source>
        <dbReference type="Proteomes" id="UP000236723"/>
    </source>
</evidence>
<accession>A0A1H6CDE3</accession>
<sequence>MKPVAVTDGAVLSVVVVRVAGMSSFSGWAVVDLDEGRDPGEFVGVLCDACSDPLRVYVDGRRVFVLADFAPQFSAVVDGLVPHWARRAITAADYDEYGVENTVLGPEAQAVHVASISEEIEGLPDADTPQTRRAAAELFGVRPEALDEVSATWAEEGPMPSCIGEPYLRWWAALGAAWPEDFGTRSFDPREKSAGTP</sequence>
<dbReference type="AlphaFoldDB" id="A0A1H6CDE3"/>
<name>A0A1H6CDE3_9ACTN</name>
<reference evidence="2" key="1">
    <citation type="submission" date="2016-10" db="EMBL/GenBank/DDBJ databases">
        <authorList>
            <person name="Varghese N."/>
            <person name="Submissions S."/>
        </authorList>
    </citation>
    <scope>NUCLEOTIDE SEQUENCE [LARGE SCALE GENOMIC DNA]</scope>
    <source>
        <strain evidence="2">DSM 43163</strain>
    </source>
</reference>
<organism evidence="1 2">
    <name type="scientific">Thermomonospora echinospora</name>
    <dbReference type="NCBI Taxonomy" id="1992"/>
    <lineage>
        <taxon>Bacteria</taxon>
        <taxon>Bacillati</taxon>
        <taxon>Actinomycetota</taxon>
        <taxon>Actinomycetes</taxon>
        <taxon>Streptosporangiales</taxon>
        <taxon>Thermomonosporaceae</taxon>
        <taxon>Thermomonospora</taxon>
    </lineage>
</organism>